<dbReference type="GO" id="GO:0000287">
    <property type="term" value="F:magnesium ion binding"/>
    <property type="evidence" value="ECO:0007669"/>
    <property type="project" value="UniProtKB-UniRule"/>
</dbReference>
<dbReference type="GO" id="GO:0003677">
    <property type="term" value="F:DNA binding"/>
    <property type="evidence" value="ECO:0007669"/>
    <property type="project" value="UniProtKB-KW"/>
</dbReference>
<dbReference type="PRINTS" id="PR00696">
    <property type="entry name" value="RSOLVASERUVC"/>
</dbReference>
<comment type="caution">
    <text evidence="15">The sequence shown here is derived from an EMBL/GenBank/DDBJ whole genome shotgun (WGS) entry which is preliminary data.</text>
</comment>
<dbReference type="InterPro" id="IPR036397">
    <property type="entry name" value="RNaseH_sf"/>
</dbReference>
<dbReference type="InterPro" id="IPR002176">
    <property type="entry name" value="X-over_junc_endoDNase_RuvC"/>
</dbReference>
<comment type="function">
    <text evidence="13">The RuvA-RuvB-RuvC complex processes Holliday junction (HJ) DNA during genetic recombination and DNA repair. Endonuclease that resolves HJ intermediates. Cleaves cruciform DNA by making single-stranded nicks across the HJ at symmetrical positions within the homologous arms, yielding a 5'-phosphate and a 3'-hydroxyl group; requires a central core of homology in the junction. The consensus cleavage sequence is 5'-(A/T)TT(C/G)-3'. Cleavage occurs on the 3'-side of the TT dinucleotide at the point of strand exchange. HJ branch migration catalyzed by RuvA-RuvB allows RuvC to scan DNA until it finds its consensus sequence, where it cleaves and resolves the cruciform DNA.</text>
</comment>
<evidence type="ECO:0000313" key="16">
    <source>
        <dbReference type="Proteomes" id="UP000886748"/>
    </source>
</evidence>
<dbReference type="PANTHER" id="PTHR30194:SF3">
    <property type="entry name" value="CROSSOVER JUNCTION ENDODEOXYRIBONUCLEASE RUVC"/>
    <property type="match status" value="1"/>
</dbReference>
<keyword evidence="9 13" id="KW-0238">DNA-binding</keyword>
<dbReference type="NCBIfam" id="TIGR00228">
    <property type="entry name" value="ruvC"/>
    <property type="match status" value="1"/>
</dbReference>
<dbReference type="FunFam" id="3.30.420.10:FF:000002">
    <property type="entry name" value="Crossover junction endodeoxyribonuclease RuvC"/>
    <property type="match status" value="1"/>
</dbReference>
<organism evidence="15 16">
    <name type="scientific">Candidatus Limenecus avicola</name>
    <dbReference type="NCBI Taxonomy" id="2840847"/>
    <lineage>
        <taxon>Bacteria</taxon>
        <taxon>Bacillati</taxon>
        <taxon>Bacillota</taxon>
        <taxon>Clostridia</taxon>
        <taxon>Eubacteriales</taxon>
        <taxon>Clostridiaceae</taxon>
        <taxon>Clostridiaceae incertae sedis</taxon>
        <taxon>Candidatus Limenecus</taxon>
    </lineage>
</organism>
<comment type="cofactor">
    <cofactor evidence="13">
        <name>Mg(2+)</name>
        <dbReference type="ChEBI" id="CHEBI:18420"/>
    </cofactor>
    <text evidence="13">Binds 2 Mg(2+) ion per subunit.</text>
</comment>
<dbReference type="Proteomes" id="UP000886748">
    <property type="component" value="Unassembled WGS sequence"/>
</dbReference>
<evidence type="ECO:0000256" key="2">
    <source>
        <dbReference type="ARBA" id="ARBA00022490"/>
    </source>
</evidence>
<dbReference type="CDD" id="cd16962">
    <property type="entry name" value="RuvC"/>
    <property type="match status" value="1"/>
</dbReference>
<dbReference type="PANTHER" id="PTHR30194">
    <property type="entry name" value="CROSSOVER JUNCTION ENDODEOXYRIBONUCLEASE RUVC"/>
    <property type="match status" value="1"/>
</dbReference>
<reference evidence="15" key="1">
    <citation type="submission" date="2020-10" db="EMBL/GenBank/DDBJ databases">
        <authorList>
            <person name="Gilroy R."/>
        </authorList>
    </citation>
    <scope>NUCLEOTIDE SEQUENCE</scope>
    <source>
        <strain evidence="15">CHK154-7741</strain>
    </source>
</reference>
<evidence type="ECO:0000256" key="13">
    <source>
        <dbReference type="HAMAP-Rule" id="MF_00034"/>
    </source>
</evidence>
<feature type="active site" evidence="13">
    <location>
        <position position="67"/>
    </location>
</feature>
<dbReference type="EMBL" id="DVOD01000013">
    <property type="protein sequence ID" value="HIU91772.1"/>
    <property type="molecule type" value="Genomic_DNA"/>
</dbReference>
<keyword evidence="6 13" id="KW-0227">DNA damage</keyword>
<evidence type="ECO:0000256" key="12">
    <source>
        <dbReference type="ARBA" id="ARBA00029354"/>
    </source>
</evidence>
<dbReference type="GO" id="GO:0006281">
    <property type="term" value="P:DNA repair"/>
    <property type="evidence" value="ECO:0007669"/>
    <property type="project" value="UniProtKB-UniRule"/>
</dbReference>
<dbReference type="HAMAP" id="MF_00034">
    <property type="entry name" value="RuvC"/>
    <property type="match status" value="1"/>
</dbReference>
<name>A0A9D1MYE3_9CLOT</name>
<keyword evidence="5 13" id="KW-0255">Endonuclease</keyword>
<dbReference type="Gene3D" id="3.30.420.10">
    <property type="entry name" value="Ribonuclease H-like superfamily/Ribonuclease H"/>
    <property type="match status" value="1"/>
</dbReference>
<accession>A0A9D1MYE3</accession>
<reference evidence="15" key="2">
    <citation type="journal article" date="2021" name="PeerJ">
        <title>Extensive microbial diversity within the chicken gut microbiome revealed by metagenomics and culture.</title>
        <authorList>
            <person name="Gilroy R."/>
            <person name="Ravi A."/>
            <person name="Getino M."/>
            <person name="Pursley I."/>
            <person name="Horton D.L."/>
            <person name="Alikhan N.F."/>
            <person name="Baker D."/>
            <person name="Gharbi K."/>
            <person name="Hall N."/>
            <person name="Watson M."/>
            <person name="Adriaenssens E.M."/>
            <person name="Foster-Nyarko E."/>
            <person name="Jarju S."/>
            <person name="Secka A."/>
            <person name="Antonio M."/>
            <person name="Oren A."/>
            <person name="Chaudhuri R.R."/>
            <person name="La Ragione R."/>
            <person name="Hildebrand F."/>
            <person name="Pallen M.J."/>
        </authorList>
    </citation>
    <scope>NUCLEOTIDE SEQUENCE</scope>
    <source>
        <strain evidence="15">CHK154-7741</strain>
    </source>
</reference>
<dbReference type="GO" id="GO:0006310">
    <property type="term" value="P:DNA recombination"/>
    <property type="evidence" value="ECO:0007669"/>
    <property type="project" value="UniProtKB-UniRule"/>
</dbReference>
<dbReference type="NCBIfam" id="NF000711">
    <property type="entry name" value="PRK00039.2-1"/>
    <property type="match status" value="1"/>
</dbReference>
<evidence type="ECO:0000256" key="5">
    <source>
        <dbReference type="ARBA" id="ARBA00022759"/>
    </source>
</evidence>
<evidence type="ECO:0000256" key="11">
    <source>
        <dbReference type="ARBA" id="ARBA00023204"/>
    </source>
</evidence>
<dbReference type="GO" id="GO:0008821">
    <property type="term" value="F:crossover junction DNA endonuclease activity"/>
    <property type="evidence" value="ECO:0007669"/>
    <property type="project" value="UniProtKB-UniRule"/>
</dbReference>
<comment type="subcellular location">
    <subcellularLocation>
        <location evidence="13">Cytoplasm</location>
    </subcellularLocation>
</comment>
<gene>
    <name evidence="13 15" type="primary">ruvC</name>
    <name evidence="15" type="ORF">IAD26_01415</name>
</gene>
<dbReference type="GO" id="GO:0048476">
    <property type="term" value="C:Holliday junction resolvase complex"/>
    <property type="evidence" value="ECO:0007669"/>
    <property type="project" value="UniProtKB-UniRule"/>
</dbReference>
<evidence type="ECO:0000256" key="7">
    <source>
        <dbReference type="ARBA" id="ARBA00022801"/>
    </source>
</evidence>
<evidence type="ECO:0000256" key="6">
    <source>
        <dbReference type="ARBA" id="ARBA00022763"/>
    </source>
</evidence>
<dbReference type="GO" id="GO:0005737">
    <property type="term" value="C:cytoplasm"/>
    <property type="evidence" value="ECO:0007669"/>
    <property type="project" value="UniProtKB-SubCell"/>
</dbReference>
<feature type="binding site" evidence="13">
    <location>
        <position position="67"/>
    </location>
    <ligand>
        <name>Mg(2+)</name>
        <dbReference type="ChEBI" id="CHEBI:18420"/>
        <label>2</label>
    </ligand>
</feature>
<comment type="similarity">
    <text evidence="1 13">Belongs to the RuvC family.</text>
</comment>
<dbReference type="EC" id="3.1.21.10" evidence="13 14"/>
<feature type="binding site" evidence="13">
    <location>
        <position position="7"/>
    </location>
    <ligand>
        <name>Mg(2+)</name>
        <dbReference type="ChEBI" id="CHEBI:18420"/>
        <label>1</label>
    </ligand>
</feature>
<feature type="active site" evidence="13">
    <location>
        <position position="7"/>
    </location>
</feature>
<keyword evidence="2 13" id="KW-0963">Cytoplasm</keyword>
<evidence type="ECO:0000313" key="15">
    <source>
        <dbReference type="EMBL" id="HIU91772.1"/>
    </source>
</evidence>
<comment type="subunit">
    <text evidence="13">Homodimer which binds Holliday junction (HJ) DNA. The HJ becomes 2-fold symmetrical on binding to RuvC with unstacked arms; it has a different conformation from HJ DNA in complex with RuvA. In the full resolvosome a probable DNA-RuvA(4)-RuvB(12)-RuvC(2) complex forms which resolves the HJ.</text>
</comment>
<comment type="catalytic activity">
    <reaction evidence="12 13">
        <text>Endonucleolytic cleavage at a junction such as a reciprocal single-stranded crossover between two homologous DNA duplexes (Holliday junction).</text>
        <dbReference type="EC" id="3.1.21.10"/>
    </reaction>
</comment>
<keyword evidence="7 13" id="KW-0378">Hydrolase</keyword>
<evidence type="ECO:0000256" key="3">
    <source>
        <dbReference type="ARBA" id="ARBA00022722"/>
    </source>
</evidence>
<keyword evidence="8 13" id="KW-0460">Magnesium</keyword>
<dbReference type="AlphaFoldDB" id="A0A9D1MYE3"/>
<evidence type="ECO:0000256" key="10">
    <source>
        <dbReference type="ARBA" id="ARBA00023172"/>
    </source>
</evidence>
<keyword evidence="3 13" id="KW-0540">Nuclease</keyword>
<feature type="active site" evidence="13">
    <location>
        <position position="142"/>
    </location>
</feature>
<keyword evidence="10 13" id="KW-0233">DNA recombination</keyword>
<dbReference type="SUPFAM" id="SSF53098">
    <property type="entry name" value="Ribonuclease H-like"/>
    <property type="match status" value="1"/>
</dbReference>
<keyword evidence="4 13" id="KW-0479">Metal-binding</keyword>
<sequence>MRILGIDPGIAIVGYSVIDAVDGVYTLVSSGSIQTDKNKSEAGRLYEIATDLEEIIKAYKPDTAGVEKLYFFKNQKTIIPVAQARGVIMMTLEKYSISAVEYTPIVVKQTITGYGRASKDEVARSVEQMVEKDGKNWPKLDDTVDSIAIAVCHARNEECNLSQYAV</sequence>
<evidence type="ECO:0000256" key="8">
    <source>
        <dbReference type="ARBA" id="ARBA00022842"/>
    </source>
</evidence>
<dbReference type="InterPro" id="IPR012337">
    <property type="entry name" value="RNaseH-like_sf"/>
</dbReference>
<feature type="binding site" evidence="13">
    <location>
        <position position="142"/>
    </location>
    <ligand>
        <name>Mg(2+)</name>
        <dbReference type="ChEBI" id="CHEBI:18420"/>
        <label>1</label>
    </ligand>
</feature>
<evidence type="ECO:0000256" key="9">
    <source>
        <dbReference type="ARBA" id="ARBA00023125"/>
    </source>
</evidence>
<dbReference type="Pfam" id="PF02075">
    <property type="entry name" value="RuvC"/>
    <property type="match status" value="1"/>
</dbReference>
<evidence type="ECO:0000256" key="1">
    <source>
        <dbReference type="ARBA" id="ARBA00009518"/>
    </source>
</evidence>
<keyword evidence="11 13" id="KW-0234">DNA repair</keyword>
<evidence type="ECO:0000256" key="14">
    <source>
        <dbReference type="NCBIfam" id="TIGR00228"/>
    </source>
</evidence>
<proteinExistence type="inferred from homology"/>
<protein>
    <recommendedName>
        <fullName evidence="13 14">Crossover junction endodeoxyribonuclease RuvC</fullName>
        <ecNumber evidence="13 14">3.1.21.10</ecNumber>
    </recommendedName>
    <alternativeName>
        <fullName evidence="13">Holliday junction nuclease RuvC</fullName>
    </alternativeName>
    <alternativeName>
        <fullName evidence="13">Holliday junction resolvase RuvC</fullName>
    </alternativeName>
</protein>
<evidence type="ECO:0000256" key="4">
    <source>
        <dbReference type="ARBA" id="ARBA00022723"/>
    </source>
</evidence>